<protein>
    <submittedName>
        <fullName evidence="1">Uncharacterized protein</fullName>
    </submittedName>
</protein>
<name>A0A0G1VU49_9BACT</name>
<comment type="caution">
    <text evidence="1">The sequence shown here is derived from an EMBL/GenBank/DDBJ whole genome shotgun (WGS) entry which is preliminary data.</text>
</comment>
<accession>A0A0G1VU49</accession>
<dbReference type="Proteomes" id="UP000034588">
    <property type="component" value="Unassembled WGS sequence"/>
</dbReference>
<reference evidence="1 2" key="1">
    <citation type="journal article" date="2015" name="Nature">
        <title>rRNA introns, odd ribosomes, and small enigmatic genomes across a large radiation of phyla.</title>
        <authorList>
            <person name="Brown C.T."/>
            <person name="Hug L.A."/>
            <person name="Thomas B.C."/>
            <person name="Sharon I."/>
            <person name="Castelle C.J."/>
            <person name="Singh A."/>
            <person name="Wilkins M.J."/>
            <person name="Williams K.H."/>
            <person name="Banfield J.F."/>
        </authorList>
    </citation>
    <scope>NUCLEOTIDE SEQUENCE [LARGE SCALE GENOMIC DNA]</scope>
</reference>
<evidence type="ECO:0000313" key="2">
    <source>
        <dbReference type="Proteomes" id="UP000034588"/>
    </source>
</evidence>
<dbReference type="EMBL" id="LCQD01000052">
    <property type="protein sequence ID" value="KKW09825.1"/>
    <property type="molecule type" value="Genomic_DNA"/>
</dbReference>
<gene>
    <name evidence="1" type="ORF">UY48_C0052G0004</name>
</gene>
<evidence type="ECO:0000313" key="1">
    <source>
        <dbReference type="EMBL" id="KKW09825.1"/>
    </source>
</evidence>
<sequence length="1172" mass="118742">MGAQISTGDVVNVSMGSTNVAGGAFVVADAGGTRTDAIIDITSASTASTDAGSIVQLNATGALASGANILDINASGGVGGNGLDITTSGTLMTGNLIDLNLGTGIADSGDAINIAMGSTGTAAQGLVLTNAAAATVNLVDLSASAITTGNILNVSSTSASTSFSGTLGYFEWDPSSTTTASTNLFTINIASDGTTTGDLFQIQDGGSDLFRINESIITSAIPHEFTAAGDVSMAYDLIFTNETSSMIEARGPLTIRQGDSFDSNPLTLQVYNAGNVVVDGSTDVNSSTGGVLDLNVNSLTANNIGLNIDYIIDTGTTSATELFGSRINITQNDADVNAIGLEINAANSTAAIAGAYEALIRINGNDTTANAVTDYILITTAATDTTSDAIDVSDADLFNALNVGPNTITGTAYSIFSTAGNLALQANFNTANLLLSGGDTLPSSVADGNDLEARAEDDIFLNPTDDVRLYANGAALDCSGAGNGGLLTTDVNGIIACGADDGAGAATTLQTAYDNDADGGNATITLTANDDGIVFTNPDATGNDLSAFVFQINQSDTDAAIAALDITQTSTNAAASAINITSAVATTSNIIAFDNTGNAAWTGNIVDITTGTGNATGNLIDLAIEDSANDDVQAIVLNAAGALDQAGWAYEVNATGAFTAAAFDIDSAAANTGSIFHVDNSGNAAWTGHILDVETGTGDYTGNIIDVFLEASTANDGQVLVVVNDDESDQAGWLINTDAQAAFTSSMIQFDSTTNDAWTGNLIDIDTGTGNVSGNIIDVNFEATTNNDAQFLVLANADESDQAGWLIDVDTSAAWTANAIDFTTGAQAWTGNVMDFNFGNAAATGDVINIDIPALAVGAQAFVLTDAAANTVDLFDISSTGITTGRIADINAATNTFSSGTLLNLSTTSTGLTGSSTTGSLLNVSATGAASGFAGNLAYIEWAPTTITGSGNLLTVNIGANGTTTGDLFQVQDTGSDLFRVNESIITSALPHEFTAAGDVSIAYDIQFTNQTSSSIKSKAPLIFDVGESFESNTATFNIYNAGGVVIDGSTDVNTSTTGVLDLNVNSITASNVGFNVDYTSNDGVTSGDDLFAAKINLTQNDANGDLFGLLIDAAATTNAAAGSYEYLLRLNNNETTANSVTDYLLINTASTPDTTVSDAIAILKFIHSLDF</sequence>
<proteinExistence type="predicted"/>
<organism evidence="1 2">
    <name type="scientific">Candidatus Gottesmanbacteria bacterium GW2011_GWB1_49_7</name>
    <dbReference type="NCBI Taxonomy" id="1618448"/>
    <lineage>
        <taxon>Bacteria</taxon>
        <taxon>Candidatus Gottesmaniibacteriota</taxon>
    </lineage>
</organism>
<dbReference type="AlphaFoldDB" id="A0A0G1VU49"/>